<dbReference type="Proteomes" id="UP000235672">
    <property type="component" value="Unassembled WGS sequence"/>
</dbReference>
<sequence>MSLTNGQLIALAFIAYKELKDLDGNKAPGAMTAFVVQDYVYFSSVQAKEAAAYLPYSDMYGERGFYPSNAHSERIADLGDHRTNGNCAEGLAIHVYFEDVFLVTSLPYGNRIVVVGDYGIKKPFGEEEEDGNQEWAGGQQRWGCSRLARMQSRADDGQLNCLREGEAEELNDDWGVWNYKPPPFRLKRA</sequence>
<evidence type="ECO:0000313" key="2">
    <source>
        <dbReference type="Proteomes" id="UP000235672"/>
    </source>
</evidence>
<dbReference type="EMBL" id="KZ613484">
    <property type="protein sequence ID" value="PMD20623.1"/>
    <property type="molecule type" value="Genomic_DNA"/>
</dbReference>
<proteinExistence type="predicted"/>
<protein>
    <submittedName>
        <fullName evidence="1">Uncharacterized protein</fullName>
    </submittedName>
</protein>
<name>A0A2J6Q2Y5_9HELO</name>
<organism evidence="1 2">
    <name type="scientific">Hyaloscypha hepaticicola</name>
    <dbReference type="NCBI Taxonomy" id="2082293"/>
    <lineage>
        <taxon>Eukaryota</taxon>
        <taxon>Fungi</taxon>
        <taxon>Dikarya</taxon>
        <taxon>Ascomycota</taxon>
        <taxon>Pezizomycotina</taxon>
        <taxon>Leotiomycetes</taxon>
        <taxon>Helotiales</taxon>
        <taxon>Hyaloscyphaceae</taxon>
        <taxon>Hyaloscypha</taxon>
    </lineage>
</organism>
<evidence type="ECO:0000313" key="1">
    <source>
        <dbReference type="EMBL" id="PMD20623.1"/>
    </source>
</evidence>
<accession>A0A2J6Q2Y5</accession>
<gene>
    <name evidence="1" type="ORF">NA56DRAFT_704424</name>
</gene>
<dbReference type="AlphaFoldDB" id="A0A2J6Q2Y5"/>
<reference evidence="1 2" key="1">
    <citation type="submission" date="2016-05" db="EMBL/GenBank/DDBJ databases">
        <title>A degradative enzymes factory behind the ericoid mycorrhizal symbiosis.</title>
        <authorList>
            <consortium name="DOE Joint Genome Institute"/>
            <person name="Martino E."/>
            <person name="Morin E."/>
            <person name="Grelet G."/>
            <person name="Kuo A."/>
            <person name="Kohler A."/>
            <person name="Daghino S."/>
            <person name="Barry K."/>
            <person name="Choi C."/>
            <person name="Cichocki N."/>
            <person name="Clum A."/>
            <person name="Copeland A."/>
            <person name="Hainaut M."/>
            <person name="Haridas S."/>
            <person name="Labutti K."/>
            <person name="Lindquist E."/>
            <person name="Lipzen A."/>
            <person name="Khouja H.-R."/>
            <person name="Murat C."/>
            <person name="Ohm R."/>
            <person name="Olson A."/>
            <person name="Spatafora J."/>
            <person name="Veneault-Fourrey C."/>
            <person name="Henrissat B."/>
            <person name="Grigoriev I."/>
            <person name="Martin F."/>
            <person name="Perotto S."/>
        </authorList>
    </citation>
    <scope>NUCLEOTIDE SEQUENCE [LARGE SCALE GENOMIC DNA]</scope>
    <source>
        <strain evidence="1 2">UAMH 7357</strain>
    </source>
</reference>
<keyword evidence="2" id="KW-1185">Reference proteome</keyword>